<dbReference type="PROSITE" id="PS00455">
    <property type="entry name" value="AMP_BINDING"/>
    <property type="match status" value="1"/>
</dbReference>
<comment type="caution">
    <text evidence="3">The sequence shown here is derived from an EMBL/GenBank/DDBJ whole genome shotgun (WGS) entry which is preliminary data.</text>
</comment>
<dbReference type="Gene3D" id="3.40.50.980">
    <property type="match status" value="2"/>
</dbReference>
<reference evidence="3" key="1">
    <citation type="submission" date="2021-02" db="EMBL/GenBank/DDBJ databases">
        <authorList>
            <person name="Nowell W R."/>
        </authorList>
    </citation>
    <scope>NUCLEOTIDE SEQUENCE</scope>
</reference>
<dbReference type="AlphaFoldDB" id="A0A816F989"/>
<dbReference type="Pfam" id="PF00501">
    <property type="entry name" value="AMP-binding"/>
    <property type="match status" value="1"/>
</dbReference>
<dbReference type="Proteomes" id="UP000663877">
    <property type="component" value="Unassembled WGS sequence"/>
</dbReference>
<dbReference type="PANTHER" id="PTHR45527">
    <property type="entry name" value="NONRIBOSOMAL PEPTIDE SYNTHETASE"/>
    <property type="match status" value="1"/>
</dbReference>
<dbReference type="GO" id="GO:0031177">
    <property type="term" value="F:phosphopantetheine binding"/>
    <property type="evidence" value="ECO:0007669"/>
    <property type="project" value="TreeGrafter"/>
</dbReference>
<dbReference type="InterPro" id="IPR000873">
    <property type="entry name" value="AMP-dep_synth/lig_dom"/>
</dbReference>
<protein>
    <recommendedName>
        <fullName evidence="1">AMP-dependent synthetase/ligase domain-containing protein</fullName>
    </recommendedName>
</protein>
<evidence type="ECO:0000313" key="4">
    <source>
        <dbReference type="Proteomes" id="UP000663832"/>
    </source>
</evidence>
<dbReference type="OrthoDB" id="329835at2759"/>
<proteinExistence type="predicted"/>
<dbReference type="PANTHER" id="PTHR45527:SF1">
    <property type="entry name" value="FATTY ACID SYNTHASE"/>
    <property type="match status" value="1"/>
</dbReference>
<dbReference type="InterPro" id="IPR020845">
    <property type="entry name" value="AMP-binding_CS"/>
</dbReference>
<sequence>MPDERLLMQSMNNTQASFPSITCIHHEFVNQAIKHPQKLAVELDEQSLTYCELLCYVQILSLTLVNEYHVTPGEIVCQCVERSLSMVIGIMAIEVVGGVYCPLSPRDPQHRLYALIQQTRSRLVLVHWLTKMKFNNDILLIDIRPMLLNNEAKSDVNVDWLSSITVTPNNIAYIIFTSGSTGIPKA</sequence>
<feature type="non-terminal residue" evidence="3">
    <location>
        <position position="1"/>
    </location>
</feature>
<accession>A0A816F989</accession>
<keyword evidence="4" id="KW-1185">Reference proteome</keyword>
<dbReference type="Proteomes" id="UP000663832">
    <property type="component" value="Unassembled WGS sequence"/>
</dbReference>
<name>A0A816F989_9BILA</name>
<dbReference type="SUPFAM" id="SSF56801">
    <property type="entry name" value="Acetyl-CoA synthetase-like"/>
    <property type="match status" value="1"/>
</dbReference>
<evidence type="ECO:0000313" key="3">
    <source>
        <dbReference type="EMBL" id="CAF1660039.1"/>
    </source>
</evidence>
<feature type="domain" description="AMP-dependent synthetase/ligase" evidence="1">
    <location>
        <begin position="30"/>
        <end position="186"/>
    </location>
</feature>
<dbReference type="GO" id="GO:0044550">
    <property type="term" value="P:secondary metabolite biosynthetic process"/>
    <property type="evidence" value="ECO:0007669"/>
    <property type="project" value="TreeGrafter"/>
</dbReference>
<evidence type="ECO:0000313" key="2">
    <source>
        <dbReference type="EMBL" id="CAF1547996.1"/>
    </source>
</evidence>
<evidence type="ECO:0000259" key="1">
    <source>
        <dbReference type="Pfam" id="PF00501"/>
    </source>
</evidence>
<dbReference type="EMBL" id="CAJNOM010004939">
    <property type="protein sequence ID" value="CAF1660039.1"/>
    <property type="molecule type" value="Genomic_DNA"/>
</dbReference>
<dbReference type="GO" id="GO:0043041">
    <property type="term" value="P:amino acid activation for nonribosomal peptide biosynthetic process"/>
    <property type="evidence" value="ECO:0007669"/>
    <property type="project" value="TreeGrafter"/>
</dbReference>
<organism evidence="3 4">
    <name type="scientific">Adineta steineri</name>
    <dbReference type="NCBI Taxonomy" id="433720"/>
    <lineage>
        <taxon>Eukaryota</taxon>
        <taxon>Metazoa</taxon>
        <taxon>Spiralia</taxon>
        <taxon>Gnathifera</taxon>
        <taxon>Rotifera</taxon>
        <taxon>Eurotatoria</taxon>
        <taxon>Bdelloidea</taxon>
        <taxon>Adinetida</taxon>
        <taxon>Adinetidae</taxon>
        <taxon>Adineta</taxon>
    </lineage>
</organism>
<dbReference type="GO" id="GO:0005737">
    <property type="term" value="C:cytoplasm"/>
    <property type="evidence" value="ECO:0007669"/>
    <property type="project" value="TreeGrafter"/>
</dbReference>
<dbReference type="EMBL" id="CAJNOI010004547">
    <property type="protein sequence ID" value="CAF1547996.1"/>
    <property type="molecule type" value="Genomic_DNA"/>
</dbReference>
<gene>
    <name evidence="2" type="ORF">BJG266_LOCUS46025</name>
    <name evidence="3" type="ORF">QVE165_LOCUS63052</name>
</gene>